<sequence length="51" mass="5717">MHDTARTELSAPIFPAFSPLPFLGSLLTCSKPTYLLPDPLFQSQNYGKTFR</sequence>
<dbReference type="Proteomes" id="UP000176998">
    <property type="component" value="Unassembled WGS sequence"/>
</dbReference>
<keyword evidence="2" id="KW-1185">Reference proteome</keyword>
<comment type="caution">
    <text evidence="1">The sequence shown here is derived from an EMBL/GenBank/DDBJ whole genome shotgun (WGS) entry which is preliminary data.</text>
</comment>
<reference evidence="1 2" key="1">
    <citation type="submission" date="2016-09" db="EMBL/GenBank/DDBJ databases">
        <authorList>
            <person name="Capua I."/>
            <person name="De Benedictis P."/>
            <person name="Joannis T."/>
            <person name="Lombin L.H."/>
            <person name="Cattoli G."/>
        </authorList>
    </citation>
    <scope>NUCLEOTIDE SEQUENCE [LARGE SCALE GENOMIC DNA]</scope>
    <source>
        <strain evidence="1 2">IMI 309357</strain>
    </source>
</reference>
<evidence type="ECO:0000313" key="1">
    <source>
        <dbReference type="EMBL" id="OHE98883.1"/>
    </source>
</evidence>
<dbReference type="RefSeq" id="XP_022476032.1">
    <property type="nucleotide sequence ID" value="XM_022617421.1"/>
</dbReference>
<dbReference type="EMBL" id="MJBS01000041">
    <property type="protein sequence ID" value="OHE98883.1"/>
    <property type="molecule type" value="Genomic_DNA"/>
</dbReference>
<organism evidence="1 2">
    <name type="scientific">Colletotrichum orchidophilum</name>
    <dbReference type="NCBI Taxonomy" id="1209926"/>
    <lineage>
        <taxon>Eukaryota</taxon>
        <taxon>Fungi</taxon>
        <taxon>Dikarya</taxon>
        <taxon>Ascomycota</taxon>
        <taxon>Pezizomycotina</taxon>
        <taxon>Sordariomycetes</taxon>
        <taxon>Hypocreomycetidae</taxon>
        <taxon>Glomerellales</taxon>
        <taxon>Glomerellaceae</taxon>
        <taxon>Colletotrichum</taxon>
    </lineage>
</organism>
<gene>
    <name evidence="1" type="ORF">CORC01_05779</name>
</gene>
<dbReference type="GeneID" id="34558931"/>
<protein>
    <submittedName>
        <fullName evidence="1">Uncharacterized protein</fullName>
    </submittedName>
</protein>
<accession>A0A1G4BBY0</accession>
<proteinExistence type="predicted"/>
<evidence type="ECO:0000313" key="2">
    <source>
        <dbReference type="Proteomes" id="UP000176998"/>
    </source>
</evidence>
<name>A0A1G4BBY0_9PEZI</name>
<dbReference type="AlphaFoldDB" id="A0A1G4BBY0"/>